<feature type="transmembrane region" description="Helical" evidence="4">
    <location>
        <begin position="184"/>
        <end position="210"/>
    </location>
</feature>
<dbReference type="InterPro" id="IPR049278">
    <property type="entry name" value="MS_channel_C"/>
</dbReference>
<feature type="transmembrane region" description="Helical" evidence="4">
    <location>
        <begin position="222"/>
        <end position="246"/>
    </location>
</feature>
<dbReference type="Pfam" id="PF21088">
    <property type="entry name" value="MS_channel_1st"/>
    <property type="match status" value="1"/>
</dbReference>
<dbReference type="InterPro" id="IPR052702">
    <property type="entry name" value="MscS-like_channel"/>
</dbReference>
<keyword evidence="4" id="KW-0472">Membrane</keyword>
<dbReference type="Pfam" id="PF00924">
    <property type="entry name" value="MS_channel_2nd"/>
    <property type="match status" value="1"/>
</dbReference>
<dbReference type="PANTHER" id="PTHR30347">
    <property type="entry name" value="POTASSIUM CHANNEL RELATED"/>
    <property type="match status" value="1"/>
</dbReference>
<dbReference type="RefSeq" id="WP_194020298.1">
    <property type="nucleotide sequence ID" value="NZ_JADEVV010000039.1"/>
</dbReference>
<dbReference type="InterPro" id="IPR011014">
    <property type="entry name" value="MscS_channel_TM-2"/>
</dbReference>
<dbReference type="PANTHER" id="PTHR30347:SF1">
    <property type="entry name" value="MECHANOSENSITIVE CHANNEL MSCK"/>
    <property type="match status" value="1"/>
</dbReference>
<feature type="transmembrane region" description="Helical" evidence="4">
    <location>
        <begin position="33"/>
        <end position="55"/>
    </location>
</feature>
<keyword evidence="9" id="KW-1185">Reference proteome</keyword>
<comment type="caution">
    <text evidence="8">The sequence shown here is derived from an EMBL/GenBank/DDBJ whole genome shotgun (WGS) entry which is preliminary data.</text>
</comment>
<evidence type="ECO:0000313" key="9">
    <source>
        <dbReference type="Proteomes" id="UP000658720"/>
    </source>
</evidence>
<dbReference type="Gene3D" id="3.30.70.100">
    <property type="match status" value="1"/>
</dbReference>
<feature type="transmembrane region" description="Helical" evidence="4">
    <location>
        <begin position="113"/>
        <end position="135"/>
    </location>
</feature>
<keyword evidence="4" id="KW-1133">Transmembrane helix</keyword>
<dbReference type="Proteomes" id="UP000658720">
    <property type="component" value="Unassembled WGS sequence"/>
</dbReference>
<dbReference type="InterPro" id="IPR049142">
    <property type="entry name" value="MS_channel_1st"/>
</dbReference>
<feature type="domain" description="Mechanosensitive ion channel MscS C-terminal" evidence="6">
    <location>
        <begin position="348"/>
        <end position="429"/>
    </location>
</feature>
<keyword evidence="4" id="KW-0812">Transmembrane</keyword>
<protein>
    <submittedName>
        <fullName evidence="8">Mechanosensitive ion channel</fullName>
    </submittedName>
</protein>
<evidence type="ECO:0000259" key="5">
    <source>
        <dbReference type="Pfam" id="PF00924"/>
    </source>
</evidence>
<dbReference type="SUPFAM" id="SSF82689">
    <property type="entry name" value="Mechanosensitive channel protein MscS (YggB), C-terminal domain"/>
    <property type="match status" value="1"/>
</dbReference>
<dbReference type="EMBL" id="JADEVV010000039">
    <property type="protein sequence ID" value="MBE9254790.1"/>
    <property type="molecule type" value="Genomic_DNA"/>
</dbReference>
<evidence type="ECO:0000259" key="6">
    <source>
        <dbReference type="Pfam" id="PF21082"/>
    </source>
</evidence>
<organism evidence="8 9">
    <name type="scientific">Synechocystis salina LEGE 00031</name>
    <dbReference type="NCBI Taxonomy" id="1828736"/>
    <lineage>
        <taxon>Bacteria</taxon>
        <taxon>Bacillati</taxon>
        <taxon>Cyanobacteriota</taxon>
        <taxon>Cyanophyceae</taxon>
        <taxon>Synechococcales</taxon>
        <taxon>Merismopediaceae</taxon>
        <taxon>Synechocystis</taxon>
    </lineage>
</organism>
<evidence type="ECO:0000313" key="8">
    <source>
        <dbReference type="EMBL" id="MBE9254790.1"/>
    </source>
</evidence>
<reference evidence="8 9" key="1">
    <citation type="submission" date="2020-10" db="EMBL/GenBank/DDBJ databases">
        <authorList>
            <person name="Castelo-Branco R."/>
            <person name="Eusebio N."/>
            <person name="Adriana R."/>
            <person name="Vieira A."/>
            <person name="Brugerolle De Fraissinette N."/>
            <person name="Rezende De Castro R."/>
            <person name="Schneider M.P."/>
            <person name="Vasconcelos V."/>
            <person name="Leao P.N."/>
        </authorList>
    </citation>
    <scope>NUCLEOTIDE SEQUENCE [LARGE SCALE GENOMIC DNA]</scope>
    <source>
        <strain evidence="8 9">LEGE 00031</strain>
    </source>
</reference>
<feature type="domain" description="Mechanosensitive ion channel transmembrane helices 2/3" evidence="7">
    <location>
        <begin position="230"/>
        <end position="270"/>
    </location>
</feature>
<evidence type="ECO:0000256" key="4">
    <source>
        <dbReference type="SAM" id="Phobius"/>
    </source>
</evidence>
<feature type="transmembrane region" description="Helical" evidence="4">
    <location>
        <begin position="147"/>
        <end position="164"/>
    </location>
</feature>
<comment type="subcellular location">
    <subcellularLocation>
        <location evidence="1">Cell membrane</location>
        <topology evidence="1">Multi-pass membrane protein</topology>
    </subcellularLocation>
</comment>
<evidence type="ECO:0000256" key="2">
    <source>
        <dbReference type="ARBA" id="ARBA00008017"/>
    </source>
</evidence>
<dbReference type="Pfam" id="PF21082">
    <property type="entry name" value="MS_channel_3rd"/>
    <property type="match status" value="1"/>
</dbReference>
<dbReference type="SUPFAM" id="SSF50182">
    <property type="entry name" value="Sm-like ribonucleoproteins"/>
    <property type="match status" value="1"/>
</dbReference>
<dbReference type="InterPro" id="IPR006685">
    <property type="entry name" value="MscS_channel_2nd"/>
</dbReference>
<gene>
    <name evidence="8" type="ORF">IQ217_13275</name>
</gene>
<evidence type="ECO:0000256" key="1">
    <source>
        <dbReference type="ARBA" id="ARBA00004651"/>
    </source>
</evidence>
<dbReference type="InterPro" id="IPR011066">
    <property type="entry name" value="MscS_channel_C_sf"/>
</dbReference>
<name>A0ABR9VTV2_9SYNC</name>
<feature type="transmembrane region" description="Helical" evidence="4">
    <location>
        <begin position="76"/>
        <end position="101"/>
    </location>
</feature>
<feature type="domain" description="Mechanosensitive ion channel MscS" evidence="5">
    <location>
        <begin position="272"/>
        <end position="335"/>
    </location>
</feature>
<dbReference type="Gene3D" id="1.10.287.1260">
    <property type="match status" value="1"/>
</dbReference>
<accession>A0ABR9VTV2</accession>
<evidence type="ECO:0000259" key="7">
    <source>
        <dbReference type="Pfam" id="PF21088"/>
    </source>
</evidence>
<comment type="similarity">
    <text evidence="2">Belongs to the MscS (TC 1.A.23) family.</text>
</comment>
<dbReference type="SUPFAM" id="SSF82861">
    <property type="entry name" value="Mechanosensitive channel protein MscS (YggB), transmembrane region"/>
    <property type="match status" value="1"/>
</dbReference>
<evidence type="ECO:0000256" key="3">
    <source>
        <dbReference type="ARBA" id="ARBA00022475"/>
    </source>
</evidence>
<sequence length="441" mass="50513">MNQSISDLDFSPLESVFFSFWHMGQRPLVQGQLVLILGAMIAAYATTKIIWWWLRKKYHSAQFFLNYSPRRSPLDCLLWAGHFFLLPSLLFLLLLFVHTIYRQHSYYDGLIDHAIILTLIFIFYRAVIFFSSFCFPIQEIEYYRSHLFRPILFYFFVASTINLVEDYLPLVSTPFFDAFQTPVTIRSILLITFGVYLWVIFSSLICKIIIYLISNGSQFDPGFIRAVSVLINYGLIGFGLFGILGYVGINPAIFATVTGGLSVGIGFGLKEVISNFVSGVWLLMEGALKPGDVINVGGEMSRVERLGLRAATVNIIRDNTDRIIPNQVFFTEEVNTYTGRNHLVYCSVIVGASYKANPRQVIDLLLDLATDNPDILPQPKPAAFLLDFADSSMNFEIKFWLDNPMSRKKVSSELRCRIWQKFKELDIEIPYPQRDLHLRTD</sequence>
<keyword evidence="3" id="KW-1003">Cell membrane</keyword>
<proteinExistence type="inferred from homology"/>
<dbReference type="InterPro" id="IPR010920">
    <property type="entry name" value="LSM_dom_sf"/>
</dbReference>